<dbReference type="InterPro" id="IPR036890">
    <property type="entry name" value="HATPase_C_sf"/>
</dbReference>
<dbReference type="PANTHER" id="PTHR45436">
    <property type="entry name" value="SENSOR HISTIDINE KINASE YKOH"/>
    <property type="match status" value="1"/>
</dbReference>
<dbReference type="InterPro" id="IPR003661">
    <property type="entry name" value="HisK_dim/P_dom"/>
</dbReference>
<evidence type="ECO:0000259" key="13">
    <source>
        <dbReference type="PROSITE" id="PS50109"/>
    </source>
</evidence>
<dbReference type="Proteomes" id="UP000248916">
    <property type="component" value="Unassembled WGS sequence"/>
</dbReference>
<accession>A0A2W7NBI0</accession>
<keyword evidence="8 14" id="KW-0418">Kinase</keyword>
<evidence type="ECO:0000256" key="2">
    <source>
        <dbReference type="ARBA" id="ARBA00004141"/>
    </source>
</evidence>
<dbReference type="EMBL" id="QKZL01000005">
    <property type="protein sequence ID" value="PZX16983.1"/>
    <property type="molecule type" value="Genomic_DNA"/>
</dbReference>
<dbReference type="Pfam" id="PF00512">
    <property type="entry name" value="HisKA"/>
    <property type="match status" value="1"/>
</dbReference>
<dbReference type="InterPro" id="IPR005467">
    <property type="entry name" value="His_kinase_dom"/>
</dbReference>
<evidence type="ECO:0000256" key="11">
    <source>
        <dbReference type="ARBA" id="ARBA00023012"/>
    </source>
</evidence>
<dbReference type="CDD" id="cd00082">
    <property type="entry name" value="HisKA"/>
    <property type="match status" value="1"/>
</dbReference>
<dbReference type="SMART" id="SM00387">
    <property type="entry name" value="HATPase_c"/>
    <property type="match status" value="1"/>
</dbReference>
<dbReference type="RefSeq" id="WP_111536777.1">
    <property type="nucleotide sequence ID" value="NZ_QKZL01000005.1"/>
</dbReference>
<evidence type="ECO:0000313" key="14">
    <source>
        <dbReference type="EMBL" id="PZX16983.1"/>
    </source>
</evidence>
<evidence type="ECO:0000256" key="12">
    <source>
        <dbReference type="SAM" id="Phobius"/>
    </source>
</evidence>
<comment type="catalytic activity">
    <reaction evidence="1">
        <text>ATP + protein L-histidine = ADP + protein N-phospho-L-histidine.</text>
        <dbReference type="EC" id="2.7.13.3"/>
    </reaction>
</comment>
<keyword evidence="5" id="KW-0808">Transferase</keyword>
<keyword evidence="12" id="KW-0472">Membrane</keyword>
<name>A0A2W7NBI0_9RHOB</name>
<feature type="transmembrane region" description="Helical" evidence="12">
    <location>
        <begin position="129"/>
        <end position="153"/>
    </location>
</feature>
<dbReference type="EC" id="2.7.13.3" evidence="3"/>
<dbReference type="InterPro" id="IPR003594">
    <property type="entry name" value="HATPase_dom"/>
</dbReference>
<sequence length="399" mass="42584">MTGSWTLAGRLVRRILAIVVTGWSLAMALGLWSLAHEIDELLDQGLEARAGYALDLLGAGVPAEEIPLGEGDVLWVDEASAPAPWPADAAARHSTLSWHVHRAERDGLAVEIGQSSAFRREEFWESAGAFLVLMVPLVLIVALTVILTVRAALGPARRLARSIATRDAVDLTPLSVEGLPGELRPVALSMNDYLARIARLHMAERAFAANAAHELRTPLATARAETTALRDGHGTVAQVDRALERLTRIVDRLLQLARAEAGDVARSEPVDLVALARHVLAEFPTSIALDDGDVPRRTVRSDADLLAILLRNLVANALEHGTGNVRVRVGAAHLAVENRAAEGAALRSGRFDKGHASQGTGLGLTIVETIATQLGLVLDRSVAEDRVLVALRFPATPTS</sequence>
<evidence type="ECO:0000256" key="9">
    <source>
        <dbReference type="ARBA" id="ARBA00022840"/>
    </source>
</evidence>
<evidence type="ECO:0000256" key="1">
    <source>
        <dbReference type="ARBA" id="ARBA00000085"/>
    </source>
</evidence>
<dbReference type="AlphaFoldDB" id="A0A2W7NBI0"/>
<proteinExistence type="predicted"/>
<evidence type="ECO:0000256" key="7">
    <source>
        <dbReference type="ARBA" id="ARBA00022741"/>
    </source>
</evidence>
<protein>
    <recommendedName>
        <fullName evidence="3">histidine kinase</fullName>
        <ecNumber evidence="3">2.7.13.3</ecNumber>
    </recommendedName>
</protein>
<keyword evidence="11" id="KW-0902">Two-component regulatory system</keyword>
<reference evidence="14 15" key="1">
    <citation type="submission" date="2018-06" db="EMBL/GenBank/DDBJ databases">
        <title>Genomic Encyclopedia of Archaeal and Bacterial Type Strains, Phase II (KMG-II): from individual species to whole genera.</title>
        <authorList>
            <person name="Goeker M."/>
        </authorList>
    </citation>
    <scope>NUCLEOTIDE SEQUENCE [LARGE SCALE GENOMIC DNA]</scope>
    <source>
        <strain evidence="14 15">DSM 22009</strain>
    </source>
</reference>
<dbReference type="Gene3D" id="3.30.565.10">
    <property type="entry name" value="Histidine kinase-like ATPase, C-terminal domain"/>
    <property type="match status" value="1"/>
</dbReference>
<dbReference type="InterPro" id="IPR036097">
    <property type="entry name" value="HisK_dim/P_sf"/>
</dbReference>
<evidence type="ECO:0000256" key="3">
    <source>
        <dbReference type="ARBA" id="ARBA00012438"/>
    </source>
</evidence>
<evidence type="ECO:0000256" key="4">
    <source>
        <dbReference type="ARBA" id="ARBA00022553"/>
    </source>
</evidence>
<evidence type="ECO:0000256" key="5">
    <source>
        <dbReference type="ARBA" id="ARBA00022679"/>
    </source>
</evidence>
<keyword evidence="4" id="KW-0597">Phosphoprotein</keyword>
<gene>
    <name evidence="14" type="ORF">LX81_01613</name>
</gene>
<keyword evidence="10 12" id="KW-1133">Transmembrane helix</keyword>
<dbReference type="PROSITE" id="PS50109">
    <property type="entry name" value="HIS_KIN"/>
    <property type="match status" value="1"/>
</dbReference>
<evidence type="ECO:0000256" key="10">
    <source>
        <dbReference type="ARBA" id="ARBA00022989"/>
    </source>
</evidence>
<dbReference type="GO" id="GO:0000155">
    <property type="term" value="F:phosphorelay sensor kinase activity"/>
    <property type="evidence" value="ECO:0007669"/>
    <property type="project" value="InterPro"/>
</dbReference>
<dbReference type="SUPFAM" id="SSF47384">
    <property type="entry name" value="Homodimeric domain of signal transducing histidine kinase"/>
    <property type="match status" value="1"/>
</dbReference>
<evidence type="ECO:0000313" key="15">
    <source>
        <dbReference type="Proteomes" id="UP000248916"/>
    </source>
</evidence>
<feature type="transmembrane region" description="Helical" evidence="12">
    <location>
        <begin position="12"/>
        <end position="35"/>
    </location>
</feature>
<dbReference type="Gene3D" id="1.10.287.130">
    <property type="match status" value="1"/>
</dbReference>
<comment type="subcellular location">
    <subcellularLocation>
        <location evidence="2">Membrane</location>
        <topology evidence="2">Multi-pass membrane protein</topology>
    </subcellularLocation>
</comment>
<keyword evidence="7" id="KW-0547">Nucleotide-binding</keyword>
<dbReference type="Pfam" id="PF02518">
    <property type="entry name" value="HATPase_c"/>
    <property type="match status" value="1"/>
</dbReference>
<feature type="domain" description="Histidine kinase" evidence="13">
    <location>
        <begin position="210"/>
        <end position="397"/>
    </location>
</feature>
<dbReference type="SMART" id="SM00388">
    <property type="entry name" value="HisKA"/>
    <property type="match status" value="1"/>
</dbReference>
<keyword evidence="6 12" id="KW-0812">Transmembrane</keyword>
<organism evidence="14 15">
    <name type="scientific">Palleronia aestuarii</name>
    <dbReference type="NCBI Taxonomy" id="568105"/>
    <lineage>
        <taxon>Bacteria</taxon>
        <taxon>Pseudomonadati</taxon>
        <taxon>Pseudomonadota</taxon>
        <taxon>Alphaproteobacteria</taxon>
        <taxon>Rhodobacterales</taxon>
        <taxon>Roseobacteraceae</taxon>
        <taxon>Palleronia</taxon>
    </lineage>
</organism>
<dbReference type="GO" id="GO:0005886">
    <property type="term" value="C:plasma membrane"/>
    <property type="evidence" value="ECO:0007669"/>
    <property type="project" value="TreeGrafter"/>
</dbReference>
<evidence type="ECO:0000256" key="8">
    <source>
        <dbReference type="ARBA" id="ARBA00022777"/>
    </source>
</evidence>
<dbReference type="InterPro" id="IPR050428">
    <property type="entry name" value="TCS_sensor_his_kinase"/>
</dbReference>
<keyword evidence="15" id="KW-1185">Reference proteome</keyword>
<keyword evidence="9" id="KW-0067">ATP-binding</keyword>
<comment type="caution">
    <text evidence="14">The sequence shown here is derived from an EMBL/GenBank/DDBJ whole genome shotgun (WGS) entry which is preliminary data.</text>
</comment>
<dbReference type="PANTHER" id="PTHR45436:SF14">
    <property type="entry name" value="SENSOR PROTEIN QSEC"/>
    <property type="match status" value="1"/>
</dbReference>
<evidence type="ECO:0000256" key="6">
    <source>
        <dbReference type="ARBA" id="ARBA00022692"/>
    </source>
</evidence>
<dbReference type="OrthoDB" id="9809766at2"/>
<dbReference type="SUPFAM" id="SSF55874">
    <property type="entry name" value="ATPase domain of HSP90 chaperone/DNA topoisomerase II/histidine kinase"/>
    <property type="match status" value="1"/>
</dbReference>
<dbReference type="GO" id="GO:0005524">
    <property type="term" value="F:ATP binding"/>
    <property type="evidence" value="ECO:0007669"/>
    <property type="project" value="UniProtKB-KW"/>
</dbReference>